<feature type="transmembrane region" description="Helical" evidence="2">
    <location>
        <begin position="228"/>
        <end position="247"/>
    </location>
</feature>
<reference evidence="3" key="2">
    <citation type="submission" date="2020-01" db="EMBL/GenBank/DDBJ databases">
        <authorList>
            <person name="Korhonen P.K.K."/>
            <person name="Guangxu M.G."/>
            <person name="Wang T.W."/>
            <person name="Stroehlein A.J.S."/>
            <person name="Young N.D."/>
            <person name="Ang C.-S.A."/>
            <person name="Fernando D.W.F."/>
            <person name="Lu H.L."/>
            <person name="Taylor S.T."/>
            <person name="Ehtesham M.E.M."/>
            <person name="Najaraj S.H.N."/>
            <person name="Harsha G.H.G."/>
            <person name="Madugundu A.M."/>
            <person name="Renuse S.R."/>
            <person name="Holt D.H."/>
            <person name="Pandey A.P."/>
            <person name="Papenfuss A.P."/>
            <person name="Gasser R.B.G."/>
            <person name="Fischer K.F."/>
        </authorList>
    </citation>
    <scope>NUCLEOTIDE SEQUENCE</scope>
    <source>
        <strain evidence="3">SSS_KF_BRIS2020</strain>
    </source>
</reference>
<evidence type="ECO:0000256" key="2">
    <source>
        <dbReference type="SAM" id="Phobius"/>
    </source>
</evidence>
<protein>
    <submittedName>
        <fullName evidence="3 4">Uncharacterized protein</fullName>
    </submittedName>
</protein>
<accession>A0A834VC84</accession>
<feature type="compositionally biased region" description="Basic and acidic residues" evidence="1">
    <location>
        <begin position="391"/>
        <end position="409"/>
    </location>
</feature>
<keyword evidence="2" id="KW-1133">Transmembrane helix</keyword>
<evidence type="ECO:0000256" key="1">
    <source>
        <dbReference type="SAM" id="MobiDB-lite"/>
    </source>
</evidence>
<dbReference type="Proteomes" id="UP000070412">
    <property type="component" value="Unassembled WGS sequence"/>
</dbReference>
<evidence type="ECO:0000313" key="3">
    <source>
        <dbReference type="EMBL" id="KAF7489989.1"/>
    </source>
</evidence>
<feature type="region of interest" description="Disordered" evidence="1">
    <location>
        <begin position="313"/>
        <end position="333"/>
    </location>
</feature>
<feature type="region of interest" description="Disordered" evidence="1">
    <location>
        <begin position="33"/>
        <end position="53"/>
    </location>
</feature>
<dbReference type="EnsemblMetazoa" id="SSS_8036s_mrna">
    <property type="protein sequence ID" value="KAF7489989.1"/>
    <property type="gene ID" value="SSS_8036"/>
</dbReference>
<evidence type="ECO:0000313" key="4">
    <source>
        <dbReference type="EnsemblMetazoa" id="KAF7489989.1"/>
    </source>
</evidence>
<keyword evidence="5" id="KW-1185">Reference proteome</keyword>
<proteinExistence type="predicted"/>
<feature type="compositionally biased region" description="Acidic residues" evidence="1">
    <location>
        <begin position="426"/>
        <end position="435"/>
    </location>
</feature>
<reference evidence="4" key="3">
    <citation type="submission" date="2022-06" db="UniProtKB">
        <authorList>
            <consortium name="EnsemblMetazoa"/>
        </authorList>
    </citation>
    <scope>IDENTIFICATION</scope>
</reference>
<dbReference type="AlphaFoldDB" id="A0A834VC84"/>
<keyword evidence="2" id="KW-0812">Transmembrane</keyword>
<reference evidence="5" key="1">
    <citation type="journal article" date="2020" name="PLoS Negl. Trop. Dis.">
        <title>High-quality nuclear genome for Sarcoptes scabiei-A critical resource for a neglected parasite.</title>
        <authorList>
            <person name="Korhonen P.K."/>
            <person name="Gasser R.B."/>
            <person name="Ma G."/>
            <person name="Wang T."/>
            <person name="Stroehlein A.J."/>
            <person name="Young N.D."/>
            <person name="Ang C.S."/>
            <person name="Fernando D.D."/>
            <person name="Lu H.C."/>
            <person name="Taylor S."/>
            <person name="Reynolds S.L."/>
            <person name="Mofiz E."/>
            <person name="Najaraj S.H."/>
            <person name="Gowda H."/>
            <person name="Madugundu A."/>
            <person name="Renuse S."/>
            <person name="Holt D."/>
            <person name="Pandey A."/>
            <person name="Papenfuss A.T."/>
            <person name="Fischer K."/>
        </authorList>
    </citation>
    <scope>NUCLEOTIDE SEQUENCE [LARGE SCALE GENOMIC DNA]</scope>
</reference>
<organism evidence="3">
    <name type="scientific">Sarcoptes scabiei</name>
    <name type="common">Itch mite</name>
    <name type="synonym">Acarus scabiei</name>
    <dbReference type="NCBI Taxonomy" id="52283"/>
    <lineage>
        <taxon>Eukaryota</taxon>
        <taxon>Metazoa</taxon>
        <taxon>Ecdysozoa</taxon>
        <taxon>Arthropoda</taxon>
        <taxon>Chelicerata</taxon>
        <taxon>Arachnida</taxon>
        <taxon>Acari</taxon>
        <taxon>Acariformes</taxon>
        <taxon>Sarcoptiformes</taxon>
        <taxon>Astigmata</taxon>
        <taxon>Psoroptidia</taxon>
        <taxon>Sarcoptoidea</taxon>
        <taxon>Sarcoptidae</taxon>
        <taxon>Sarcoptinae</taxon>
        <taxon>Sarcoptes</taxon>
    </lineage>
</organism>
<keyword evidence="2" id="KW-0472">Membrane</keyword>
<sequence length="473" mass="55380">MLFEEKFESNWFDVDLASNLERTPMTTGISSKTVGAIEERTSSEESSTVSNGPPLFDDDSWFIEKCESAFDRWSPMKYLPEDFQKNLKEISQSYQVIRSNRWFRKLRCDLLELCRLTSFQILIIWLMSLIMFISFFKSDCIEDSNAINGIDFDVRDQFGSLIFKDSNLSLWQNGSLERQQQHRKECNTIIACVLMNFVIASVLVLILKMYVCHIVESFLPFPWHQLELILSASFLIIQFYCSIIGCITTKENALTVLSLIQMILTIFFIINRYYKYRMELQPQQLSDDIDGDYFRKMRYYSQHQLIANDEKRLKESQKHPKRQHQNNDQQQKTLKRKSFICLEKNIEIDKQQQEIDREDISIRNQHQQQSNELSSNLRSIYSSSALNLEKNPSDSDRLKSNESVSKSDLEYDYDPSNRGAQKDNQEDFGDSDENETFVTPSNFISFADASLNFEFKSLPRPSRSISKFSKSLP</sequence>
<dbReference type="EMBL" id="WVUK01000063">
    <property type="protein sequence ID" value="KAF7489989.1"/>
    <property type="molecule type" value="Genomic_DNA"/>
</dbReference>
<name>A0A834VC84_SARSC</name>
<feature type="transmembrane region" description="Helical" evidence="2">
    <location>
        <begin position="113"/>
        <end position="136"/>
    </location>
</feature>
<feature type="transmembrane region" description="Helical" evidence="2">
    <location>
        <begin position="253"/>
        <end position="274"/>
    </location>
</feature>
<evidence type="ECO:0000313" key="5">
    <source>
        <dbReference type="Proteomes" id="UP000070412"/>
    </source>
</evidence>
<feature type="region of interest" description="Disordered" evidence="1">
    <location>
        <begin position="387"/>
        <end position="436"/>
    </location>
</feature>
<feature type="transmembrane region" description="Helical" evidence="2">
    <location>
        <begin position="188"/>
        <end position="207"/>
    </location>
</feature>
<gene>
    <name evidence="3" type="ORF">SSS_8036</name>
</gene>